<protein>
    <submittedName>
        <fullName evidence="1">Uncharacterized protein</fullName>
    </submittedName>
</protein>
<accession>X1EA41</accession>
<name>X1EA41_9ZZZZ</name>
<reference evidence="1" key="1">
    <citation type="journal article" date="2014" name="Front. Microbiol.">
        <title>High frequency of phylogenetically diverse reductive dehalogenase-homologous genes in deep subseafloor sedimentary metagenomes.</title>
        <authorList>
            <person name="Kawai M."/>
            <person name="Futagami T."/>
            <person name="Toyoda A."/>
            <person name="Takaki Y."/>
            <person name="Nishi S."/>
            <person name="Hori S."/>
            <person name="Arai W."/>
            <person name="Tsubouchi T."/>
            <person name="Morono Y."/>
            <person name="Uchiyama I."/>
            <person name="Ito T."/>
            <person name="Fujiyama A."/>
            <person name="Inagaki F."/>
            <person name="Takami H."/>
        </authorList>
    </citation>
    <scope>NUCLEOTIDE SEQUENCE</scope>
    <source>
        <strain evidence="1">Expedition CK06-06</strain>
    </source>
</reference>
<evidence type="ECO:0000313" key="1">
    <source>
        <dbReference type="EMBL" id="GAH30151.1"/>
    </source>
</evidence>
<dbReference type="AlphaFoldDB" id="X1EA41"/>
<organism evidence="1">
    <name type="scientific">marine sediment metagenome</name>
    <dbReference type="NCBI Taxonomy" id="412755"/>
    <lineage>
        <taxon>unclassified sequences</taxon>
        <taxon>metagenomes</taxon>
        <taxon>ecological metagenomes</taxon>
    </lineage>
</organism>
<comment type="caution">
    <text evidence="1">The sequence shown here is derived from an EMBL/GenBank/DDBJ whole genome shotgun (WGS) entry which is preliminary data.</text>
</comment>
<feature type="non-terminal residue" evidence="1">
    <location>
        <position position="1"/>
    </location>
</feature>
<proteinExistence type="predicted"/>
<feature type="non-terminal residue" evidence="1">
    <location>
        <position position="47"/>
    </location>
</feature>
<dbReference type="EMBL" id="BART01041977">
    <property type="protein sequence ID" value="GAH30151.1"/>
    <property type="molecule type" value="Genomic_DNA"/>
</dbReference>
<gene>
    <name evidence="1" type="ORF">S01H4_67101</name>
</gene>
<sequence length="47" mass="5585">GRCPNCEEWNTLIEEVEEEVTAEFSFLPSEPILYEKIKEAKRERIKT</sequence>